<dbReference type="EMBL" id="DS022250">
    <property type="protein sequence ID" value="EWG47601.1"/>
    <property type="molecule type" value="Genomic_DNA"/>
</dbReference>
<gene>
    <name evidence="4" type="ORF">FVEG_07665</name>
</gene>
<proteinExistence type="predicted"/>
<accession>W7M9D1</accession>
<dbReference type="Pfam" id="PF14295">
    <property type="entry name" value="PAN_4"/>
    <property type="match status" value="1"/>
</dbReference>
<dbReference type="VEuPathDB" id="FungiDB:FVEG_07665"/>
<dbReference type="RefSeq" id="XP_018753792.1">
    <property type="nucleotide sequence ID" value="XM_018896341.1"/>
</dbReference>
<evidence type="ECO:0000256" key="2">
    <source>
        <dbReference type="SAM" id="SignalP"/>
    </source>
</evidence>
<evidence type="ECO:0000313" key="4">
    <source>
        <dbReference type="EMBL" id="EWG47601.1"/>
    </source>
</evidence>
<sequence length="350" mass="35566">MVAIRSFFILSAAAGIASAGKCKPESRSSSIVRVASSTGSASVSVIESSTTLAGTTTETTLTKPATETASSETASASGSASATIVESSTTLSDTTVETSIAESTASIATSADISTTESKLTTFLTSFSTSNADTTTEAATTTTAAPGPVVSCPSDVDQCLGTMEIQCDVLLGGLNSPSIVADMNACAQQCNSDTSCRAFTYNEYMHECFIITTQEIVPTNIGGWVAGIKGTCGETTESSSTVFTSTAETTTTEAATTTTAAAPPVDNCPPETGFCFGTAEIQCDIVINDGLVFSGGGSLTQCAQICASDDLCTGFSRRRSDGACYTSNNEALTSTTQEGWDSGISYSCAT</sequence>
<protein>
    <recommendedName>
        <fullName evidence="3">Apple domain-containing protein</fullName>
    </recommendedName>
</protein>
<dbReference type="OMA" id="CLGTMEI"/>
<dbReference type="Pfam" id="PF00024">
    <property type="entry name" value="PAN_1"/>
    <property type="match status" value="1"/>
</dbReference>
<dbReference type="KEGG" id="fvr:FVEG_07665"/>
<feature type="region of interest" description="Disordered" evidence="1">
    <location>
        <begin position="55"/>
        <end position="82"/>
    </location>
</feature>
<dbReference type="PROSITE" id="PS50948">
    <property type="entry name" value="PAN"/>
    <property type="match status" value="1"/>
</dbReference>
<dbReference type="OrthoDB" id="5102041at2759"/>
<dbReference type="AlphaFoldDB" id="W7M9D1"/>
<dbReference type="GeneID" id="30065447"/>
<dbReference type="Proteomes" id="UP000009096">
    <property type="component" value="Chromosome 8"/>
</dbReference>
<feature type="chain" id="PRO_5004898941" description="Apple domain-containing protein" evidence="2">
    <location>
        <begin position="20"/>
        <end position="350"/>
    </location>
</feature>
<dbReference type="HOGENOM" id="CLU_051212_0_0_1"/>
<dbReference type="Gene3D" id="3.50.4.10">
    <property type="entry name" value="Hepatocyte Growth Factor"/>
    <property type="match status" value="1"/>
</dbReference>
<dbReference type="eggNOG" id="ENOG502RKZ9">
    <property type="taxonomic scope" value="Eukaryota"/>
</dbReference>
<dbReference type="InterPro" id="IPR003609">
    <property type="entry name" value="Pan_app"/>
</dbReference>
<dbReference type="EMBL" id="CM000585">
    <property type="protein sequence ID" value="EWG47601.1"/>
    <property type="molecule type" value="Genomic_DNA"/>
</dbReference>
<evidence type="ECO:0000259" key="3">
    <source>
        <dbReference type="PROSITE" id="PS50948"/>
    </source>
</evidence>
<keyword evidence="2" id="KW-0732">Signal</keyword>
<name>W7M9D1_GIBM7</name>
<keyword evidence="5" id="KW-1185">Reference proteome</keyword>
<feature type="signal peptide" evidence="2">
    <location>
        <begin position="1"/>
        <end position="19"/>
    </location>
</feature>
<evidence type="ECO:0000256" key="1">
    <source>
        <dbReference type="SAM" id="MobiDB-lite"/>
    </source>
</evidence>
<organism evidence="4 5">
    <name type="scientific">Gibberella moniliformis (strain M3125 / FGSC 7600)</name>
    <name type="common">Maize ear and stalk rot fungus</name>
    <name type="synonym">Fusarium verticillioides</name>
    <dbReference type="NCBI Taxonomy" id="334819"/>
    <lineage>
        <taxon>Eukaryota</taxon>
        <taxon>Fungi</taxon>
        <taxon>Dikarya</taxon>
        <taxon>Ascomycota</taxon>
        <taxon>Pezizomycotina</taxon>
        <taxon>Sordariomycetes</taxon>
        <taxon>Hypocreomycetidae</taxon>
        <taxon>Hypocreales</taxon>
        <taxon>Nectriaceae</taxon>
        <taxon>Fusarium</taxon>
        <taxon>Fusarium fujikuroi species complex</taxon>
    </lineage>
</organism>
<feature type="domain" description="Apple" evidence="3">
    <location>
        <begin position="152"/>
        <end position="232"/>
    </location>
</feature>
<evidence type="ECO:0000313" key="5">
    <source>
        <dbReference type="Proteomes" id="UP000009096"/>
    </source>
</evidence>
<dbReference type="SUPFAM" id="SSF57414">
    <property type="entry name" value="Hairpin loop containing domain-like"/>
    <property type="match status" value="1"/>
</dbReference>
<reference evidence="4 5" key="1">
    <citation type="journal article" date="2010" name="Nature">
        <title>Comparative genomics reveals mobile pathogenicity chromosomes in Fusarium.</title>
        <authorList>
            <person name="Ma L.J."/>
            <person name="van der Does H.C."/>
            <person name="Borkovich K.A."/>
            <person name="Coleman J.J."/>
            <person name="Daboussi M.J."/>
            <person name="Di Pietro A."/>
            <person name="Dufresne M."/>
            <person name="Freitag M."/>
            <person name="Grabherr M."/>
            <person name="Henrissat B."/>
            <person name="Houterman P.M."/>
            <person name="Kang S."/>
            <person name="Shim W.B."/>
            <person name="Woloshuk C."/>
            <person name="Xie X."/>
            <person name="Xu J.R."/>
            <person name="Antoniw J."/>
            <person name="Baker S.E."/>
            <person name="Bluhm B.H."/>
            <person name="Breakspear A."/>
            <person name="Brown D.W."/>
            <person name="Butchko R.A."/>
            <person name="Chapman S."/>
            <person name="Coulson R."/>
            <person name="Coutinho P.M."/>
            <person name="Danchin E.G."/>
            <person name="Diener A."/>
            <person name="Gale L.R."/>
            <person name="Gardiner D.M."/>
            <person name="Goff S."/>
            <person name="Hammond-Kosack K.E."/>
            <person name="Hilburn K."/>
            <person name="Hua-Van A."/>
            <person name="Jonkers W."/>
            <person name="Kazan K."/>
            <person name="Kodira C.D."/>
            <person name="Koehrsen M."/>
            <person name="Kumar L."/>
            <person name="Lee Y.H."/>
            <person name="Li L."/>
            <person name="Manners J.M."/>
            <person name="Miranda-Saavedra D."/>
            <person name="Mukherjee M."/>
            <person name="Park G."/>
            <person name="Park J."/>
            <person name="Park S.Y."/>
            <person name="Proctor R.H."/>
            <person name="Regev A."/>
            <person name="Ruiz-Roldan M.C."/>
            <person name="Sain D."/>
            <person name="Sakthikumar S."/>
            <person name="Sykes S."/>
            <person name="Schwartz D.C."/>
            <person name="Turgeon B.G."/>
            <person name="Wapinski I."/>
            <person name="Yoder O."/>
            <person name="Young S."/>
            <person name="Zeng Q."/>
            <person name="Zhou S."/>
            <person name="Galagan J."/>
            <person name="Cuomo C.A."/>
            <person name="Kistler H.C."/>
            <person name="Rep M."/>
        </authorList>
    </citation>
    <scope>NUCLEOTIDE SEQUENCE [LARGE SCALE GENOMIC DNA]</scope>
    <source>
        <strain evidence="5">M3125 / FGSC 7600</strain>
    </source>
</reference>